<feature type="region of interest" description="Disordered" evidence="1">
    <location>
        <begin position="1"/>
        <end position="37"/>
    </location>
</feature>
<reference evidence="2" key="2">
    <citation type="journal article" date="2015" name="Fish Shellfish Immunol.">
        <title>Early steps in the European eel (Anguilla anguilla)-Vibrio vulnificus interaction in the gills: Role of the RtxA13 toxin.</title>
        <authorList>
            <person name="Callol A."/>
            <person name="Pajuelo D."/>
            <person name="Ebbesson L."/>
            <person name="Teles M."/>
            <person name="MacKenzie S."/>
            <person name="Amaro C."/>
        </authorList>
    </citation>
    <scope>NUCLEOTIDE SEQUENCE</scope>
</reference>
<evidence type="ECO:0000256" key="1">
    <source>
        <dbReference type="SAM" id="MobiDB-lite"/>
    </source>
</evidence>
<dbReference type="AlphaFoldDB" id="A0A0E9SVW8"/>
<sequence>MVYQLSDRRCPAGRPWRTSRNASRTNSCSSPTSNLKTWPRQCQQLTPSCSSTRTTR</sequence>
<organism evidence="2">
    <name type="scientific">Anguilla anguilla</name>
    <name type="common">European freshwater eel</name>
    <name type="synonym">Muraena anguilla</name>
    <dbReference type="NCBI Taxonomy" id="7936"/>
    <lineage>
        <taxon>Eukaryota</taxon>
        <taxon>Metazoa</taxon>
        <taxon>Chordata</taxon>
        <taxon>Craniata</taxon>
        <taxon>Vertebrata</taxon>
        <taxon>Euteleostomi</taxon>
        <taxon>Actinopterygii</taxon>
        <taxon>Neopterygii</taxon>
        <taxon>Teleostei</taxon>
        <taxon>Anguilliformes</taxon>
        <taxon>Anguillidae</taxon>
        <taxon>Anguilla</taxon>
    </lineage>
</organism>
<dbReference type="EMBL" id="GBXM01063141">
    <property type="protein sequence ID" value="JAH45436.1"/>
    <property type="molecule type" value="Transcribed_RNA"/>
</dbReference>
<feature type="compositionally biased region" description="Basic and acidic residues" evidence="1">
    <location>
        <begin position="1"/>
        <end position="10"/>
    </location>
</feature>
<feature type="compositionally biased region" description="Polar residues" evidence="1">
    <location>
        <begin position="18"/>
        <end position="37"/>
    </location>
</feature>
<proteinExistence type="predicted"/>
<protein>
    <submittedName>
        <fullName evidence="2">Uncharacterized protein</fullName>
    </submittedName>
</protein>
<evidence type="ECO:0000313" key="2">
    <source>
        <dbReference type="EMBL" id="JAH45436.1"/>
    </source>
</evidence>
<name>A0A0E9SVW8_ANGAN</name>
<accession>A0A0E9SVW8</accession>
<reference evidence="2" key="1">
    <citation type="submission" date="2014-11" db="EMBL/GenBank/DDBJ databases">
        <authorList>
            <person name="Amaro Gonzalez C."/>
        </authorList>
    </citation>
    <scope>NUCLEOTIDE SEQUENCE</scope>
</reference>